<protein>
    <submittedName>
        <fullName evidence="1">Uncharacterized protein</fullName>
    </submittedName>
</protein>
<dbReference type="AlphaFoldDB" id="A0A0B0PA54"/>
<proteinExistence type="predicted"/>
<organism evidence="1 2">
    <name type="scientific">Gossypium arboreum</name>
    <name type="common">Tree cotton</name>
    <name type="synonym">Gossypium nanking</name>
    <dbReference type="NCBI Taxonomy" id="29729"/>
    <lineage>
        <taxon>Eukaryota</taxon>
        <taxon>Viridiplantae</taxon>
        <taxon>Streptophyta</taxon>
        <taxon>Embryophyta</taxon>
        <taxon>Tracheophyta</taxon>
        <taxon>Spermatophyta</taxon>
        <taxon>Magnoliopsida</taxon>
        <taxon>eudicotyledons</taxon>
        <taxon>Gunneridae</taxon>
        <taxon>Pentapetalae</taxon>
        <taxon>rosids</taxon>
        <taxon>malvids</taxon>
        <taxon>Malvales</taxon>
        <taxon>Malvaceae</taxon>
        <taxon>Malvoideae</taxon>
        <taxon>Gossypium</taxon>
    </lineage>
</organism>
<sequence>MYKIFPCSFKIICSLRTFTCFERSSFLWWHPLVSNTARLLCFSMFGTRKSPPGINDQSNGSRFLKISKSYTQ</sequence>
<evidence type="ECO:0000313" key="2">
    <source>
        <dbReference type="Proteomes" id="UP000032142"/>
    </source>
</evidence>
<reference evidence="2" key="1">
    <citation type="submission" date="2014-09" db="EMBL/GenBank/DDBJ databases">
        <authorList>
            <person name="Mudge J."/>
            <person name="Ramaraj T."/>
            <person name="Lindquist I.E."/>
            <person name="Bharti A.K."/>
            <person name="Sundararajan A."/>
            <person name="Cameron C.T."/>
            <person name="Woodward J.E."/>
            <person name="May G.D."/>
            <person name="Brubaker C."/>
            <person name="Broadhvest J."/>
            <person name="Wilkins T.A."/>
        </authorList>
    </citation>
    <scope>NUCLEOTIDE SEQUENCE</scope>
    <source>
        <strain evidence="2">cv. AKA8401</strain>
    </source>
</reference>
<gene>
    <name evidence="1" type="ORF">F383_30148</name>
</gene>
<name>A0A0B0PA54_GOSAR</name>
<dbReference type="Proteomes" id="UP000032142">
    <property type="component" value="Unassembled WGS sequence"/>
</dbReference>
<dbReference type="EMBL" id="KN425723">
    <property type="protein sequence ID" value="KHG23628.1"/>
    <property type="molecule type" value="Genomic_DNA"/>
</dbReference>
<keyword evidence="2" id="KW-1185">Reference proteome</keyword>
<evidence type="ECO:0000313" key="1">
    <source>
        <dbReference type="EMBL" id="KHG23628.1"/>
    </source>
</evidence>
<accession>A0A0B0PA54</accession>